<evidence type="ECO:0000256" key="1">
    <source>
        <dbReference type="ARBA" id="ARBA00022512"/>
    </source>
</evidence>
<dbReference type="AlphaFoldDB" id="A0A1L8WQI1"/>
<evidence type="ECO:0000256" key="2">
    <source>
        <dbReference type="ARBA" id="ARBA00022525"/>
    </source>
</evidence>
<proteinExistence type="predicted"/>
<keyword evidence="4" id="KW-0572">Peptidoglycan-anchor</keyword>
<dbReference type="InterPro" id="IPR019931">
    <property type="entry name" value="LPXTG_anchor"/>
</dbReference>
<accession>A0A1L8WQI1</accession>
<evidence type="ECO:0000256" key="4">
    <source>
        <dbReference type="ARBA" id="ARBA00023088"/>
    </source>
</evidence>
<evidence type="ECO:0000256" key="3">
    <source>
        <dbReference type="ARBA" id="ARBA00022729"/>
    </source>
</evidence>
<sequence length="95" mass="10276">MSTAADTAQEASTSITVTFIRRITSEHLPGGGNNQCMPQENTKHITIIPKKEQSELPKTGDAVNYLATSLGSSALTFGLLGILKHRKEDTYNEQA</sequence>
<dbReference type="EMBL" id="JXLB01000004">
    <property type="protein sequence ID" value="OJG83294.1"/>
    <property type="molecule type" value="Genomic_DNA"/>
</dbReference>
<dbReference type="Pfam" id="PF00746">
    <property type="entry name" value="Gram_pos_anchor"/>
    <property type="match status" value="1"/>
</dbReference>
<feature type="domain" description="Gram-positive cocci surface proteins LPxTG" evidence="5">
    <location>
        <begin position="49"/>
        <end position="89"/>
    </location>
</feature>
<dbReference type="NCBIfam" id="TIGR01167">
    <property type="entry name" value="LPXTG_anchor"/>
    <property type="match status" value="1"/>
</dbReference>
<evidence type="ECO:0000313" key="7">
    <source>
        <dbReference type="Proteomes" id="UP000182152"/>
    </source>
</evidence>
<reference evidence="6 7" key="1">
    <citation type="submission" date="2014-12" db="EMBL/GenBank/DDBJ databases">
        <title>Draft genome sequences of 29 type strains of Enterococci.</title>
        <authorList>
            <person name="Zhong Z."/>
            <person name="Sun Z."/>
            <person name="Liu W."/>
            <person name="Zhang W."/>
            <person name="Zhang H."/>
        </authorList>
    </citation>
    <scope>NUCLEOTIDE SEQUENCE [LARGE SCALE GENOMIC DNA]</scope>
    <source>
        <strain evidence="6 7">DSM 15687</strain>
    </source>
</reference>
<organism evidence="6 7">
    <name type="scientific">Enterococcus ratti</name>
    <dbReference type="NCBI Taxonomy" id="150033"/>
    <lineage>
        <taxon>Bacteria</taxon>
        <taxon>Bacillati</taxon>
        <taxon>Bacillota</taxon>
        <taxon>Bacilli</taxon>
        <taxon>Lactobacillales</taxon>
        <taxon>Enterococcaceae</taxon>
        <taxon>Enterococcus</taxon>
    </lineage>
</organism>
<keyword evidence="3" id="KW-0732">Signal</keyword>
<evidence type="ECO:0000313" key="6">
    <source>
        <dbReference type="EMBL" id="OJG83294.1"/>
    </source>
</evidence>
<keyword evidence="7" id="KW-1185">Reference proteome</keyword>
<protein>
    <recommendedName>
        <fullName evidence="5">Gram-positive cocci surface proteins LPxTG domain-containing protein</fullName>
    </recommendedName>
</protein>
<keyword evidence="1" id="KW-0134">Cell wall</keyword>
<name>A0A1L8WQI1_9ENTE</name>
<gene>
    <name evidence="6" type="ORF">RV14_GL001652</name>
</gene>
<evidence type="ECO:0000259" key="5">
    <source>
        <dbReference type="Pfam" id="PF00746"/>
    </source>
</evidence>
<keyword evidence="2" id="KW-0964">Secreted</keyword>
<comment type="caution">
    <text evidence="6">The sequence shown here is derived from an EMBL/GenBank/DDBJ whole genome shotgun (WGS) entry which is preliminary data.</text>
</comment>
<dbReference type="Proteomes" id="UP000182152">
    <property type="component" value="Unassembled WGS sequence"/>
</dbReference>